<feature type="domain" description="Shikimate dehydrogenase substrate binding N-terminal" evidence="1">
    <location>
        <begin position="1"/>
        <end position="49"/>
    </location>
</feature>
<proteinExistence type="predicted"/>
<evidence type="ECO:0000313" key="2">
    <source>
        <dbReference type="EMBL" id="SVC59655.1"/>
    </source>
</evidence>
<dbReference type="Gene3D" id="3.40.50.10860">
    <property type="entry name" value="Leucine Dehydrogenase, chain A, domain 1"/>
    <property type="match status" value="1"/>
</dbReference>
<dbReference type="Pfam" id="PF08501">
    <property type="entry name" value="Shikimate_dh_N"/>
    <property type="match status" value="1"/>
</dbReference>
<dbReference type="EMBL" id="UINC01099971">
    <property type="protein sequence ID" value="SVC59655.1"/>
    <property type="molecule type" value="Genomic_DNA"/>
</dbReference>
<protein>
    <recommendedName>
        <fullName evidence="1">Shikimate dehydrogenase substrate binding N-terminal domain-containing protein</fullName>
    </recommendedName>
</protein>
<organism evidence="2">
    <name type="scientific">marine metagenome</name>
    <dbReference type="NCBI Taxonomy" id="408172"/>
    <lineage>
        <taxon>unclassified sequences</taxon>
        <taxon>metagenomes</taxon>
        <taxon>ecological metagenomes</taxon>
    </lineage>
</organism>
<dbReference type="GO" id="GO:0004764">
    <property type="term" value="F:shikimate 3-dehydrogenase (NADP+) activity"/>
    <property type="evidence" value="ECO:0007669"/>
    <property type="project" value="InterPro"/>
</dbReference>
<dbReference type="InterPro" id="IPR046346">
    <property type="entry name" value="Aminoacid_DH-like_N_sf"/>
</dbReference>
<evidence type="ECO:0000259" key="1">
    <source>
        <dbReference type="Pfam" id="PF08501"/>
    </source>
</evidence>
<accession>A0A382NH63</accession>
<dbReference type="SUPFAM" id="SSF53223">
    <property type="entry name" value="Aminoacid dehydrogenase-like, N-terminal domain"/>
    <property type="match status" value="1"/>
</dbReference>
<gene>
    <name evidence="2" type="ORF">METZ01_LOCUS312509</name>
</gene>
<dbReference type="AlphaFoldDB" id="A0A382NH63"/>
<sequence length="50" mass="5823">MHQWVFDSLKLDAEYEKIKVSKNELPQIIKKMKNGGLDGVNITIPYKETM</sequence>
<dbReference type="InterPro" id="IPR013708">
    <property type="entry name" value="Shikimate_DH-bd_N"/>
</dbReference>
<feature type="non-terminal residue" evidence="2">
    <location>
        <position position="50"/>
    </location>
</feature>
<reference evidence="2" key="1">
    <citation type="submission" date="2018-05" db="EMBL/GenBank/DDBJ databases">
        <authorList>
            <person name="Lanie J.A."/>
            <person name="Ng W.-L."/>
            <person name="Kazmierczak K.M."/>
            <person name="Andrzejewski T.M."/>
            <person name="Davidsen T.M."/>
            <person name="Wayne K.J."/>
            <person name="Tettelin H."/>
            <person name="Glass J.I."/>
            <person name="Rusch D."/>
            <person name="Podicherti R."/>
            <person name="Tsui H.-C.T."/>
            <person name="Winkler M.E."/>
        </authorList>
    </citation>
    <scope>NUCLEOTIDE SEQUENCE</scope>
</reference>
<name>A0A382NH63_9ZZZZ</name>